<sequence length="255" mass="26927">MFNHAPSPHPEYLNTSQNNSPKKDAWERDLTEGCSEYGEQGEFSDVTVESDRGSDREEFAQEDHLSLQDTVTSEEEEPPAPKAPPRVSHSGTNKQPRATGREAVSSAEEEPPLPNTRSTIAQAPTPKPREGKKAAAPGPAPPPGNPTDEHPDAHAAGSGQPPTTERARDTPPQAGWSPTQPTIGGLAGVFPLFPGLINSRSVVPVPVTMSRPSPLCLCQSPSVCAFLCLLLCWSLLALASGGLPGPLADCPAICH</sequence>
<organism evidence="2 3">
    <name type="scientific">Electrophorus voltai</name>
    <dbReference type="NCBI Taxonomy" id="2609070"/>
    <lineage>
        <taxon>Eukaryota</taxon>
        <taxon>Metazoa</taxon>
        <taxon>Chordata</taxon>
        <taxon>Craniata</taxon>
        <taxon>Vertebrata</taxon>
        <taxon>Euteleostomi</taxon>
        <taxon>Actinopterygii</taxon>
        <taxon>Neopterygii</taxon>
        <taxon>Teleostei</taxon>
        <taxon>Ostariophysi</taxon>
        <taxon>Gymnotiformes</taxon>
        <taxon>Gymnotoidei</taxon>
        <taxon>Gymnotidae</taxon>
        <taxon>Electrophorus</taxon>
    </lineage>
</organism>
<dbReference type="Proteomes" id="UP001239994">
    <property type="component" value="Unassembled WGS sequence"/>
</dbReference>
<reference evidence="2" key="1">
    <citation type="submission" date="2023-03" db="EMBL/GenBank/DDBJ databases">
        <title>Electrophorus voltai genome.</title>
        <authorList>
            <person name="Bian C."/>
        </authorList>
    </citation>
    <scope>NUCLEOTIDE SEQUENCE</scope>
    <source>
        <strain evidence="2">CB-2022</strain>
        <tissue evidence="2">Muscle</tissue>
    </source>
</reference>
<gene>
    <name evidence="2" type="ORF">P4O66_012204</name>
</gene>
<feature type="compositionally biased region" description="Basic and acidic residues" evidence="1">
    <location>
        <begin position="21"/>
        <end position="31"/>
    </location>
</feature>
<proteinExistence type="predicted"/>
<evidence type="ECO:0000256" key="1">
    <source>
        <dbReference type="SAM" id="MobiDB-lite"/>
    </source>
</evidence>
<comment type="caution">
    <text evidence="2">The sequence shown here is derived from an EMBL/GenBank/DDBJ whole genome shotgun (WGS) entry which is preliminary data.</text>
</comment>
<dbReference type="AlphaFoldDB" id="A0AAD9DT54"/>
<dbReference type="EMBL" id="JAROKS010000019">
    <property type="protein sequence ID" value="KAK1792243.1"/>
    <property type="molecule type" value="Genomic_DNA"/>
</dbReference>
<evidence type="ECO:0000313" key="2">
    <source>
        <dbReference type="EMBL" id="KAK1792243.1"/>
    </source>
</evidence>
<name>A0AAD9DT54_9TELE</name>
<accession>A0AAD9DT54</accession>
<keyword evidence="3" id="KW-1185">Reference proteome</keyword>
<feature type="compositionally biased region" description="Basic and acidic residues" evidence="1">
    <location>
        <begin position="49"/>
        <end position="66"/>
    </location>
</feature>
<protein>
    <submittedName>
        <fullName evidence="2">Uncharacterized protein</fullName>
    </submittedName>
</protein>
<evidence type="ECO:0000313" key="3">
    <source>
        <dbReference type="Proteomes" id="UP001239994"/>
    </source>
</evidence>
<feature type="region of interest" description="Disordered" evidence="1">
    <location>
        <begin position="1"/>
        <end position="180"/>
    </location>
</feature>